<evidence type="ECO:0000313" key="1">
    <source>
        <dbReference type="EMBL" id="GFA21477.1"/>
    </source>
</evidence>
<keyword evidence="1" id="KW-0695">RNA-directed DNA polymerase</keyword>
<comment type="caution">
    <text evidence="1">The sequence shown here is derived from an EMBL/GenBank/DDBJ whole genome shotgun (WGS) entry which is preliminary data.</text>
</comment>
<reference evidence="1" key="1">
    <citation type="journal article" date="2019" name="Sci. Rep.">
        <title>Draft genome of Tanacetum cinerariifolium, the natural source of mosquito coil.</title>
        <authorList>
            <person name="Yamashiro T."/>
            <person name="Shiraishi A."/>
            <person name="Satake H."/>
            <person name="Nakayama K."/>
        </authorList>
    </citation>
    <scope>NUCLEOTIDE SEQUENCE</scope>
</reference>
<name>A0A699J9E4_TANCI</name>
<keyword evidence="1" id="KW-0808">Transferase</keyword>
<dbReference type="GO" id="GO:0003964">
    <property type="term" value="F:RNA-directed DNA polymerase activity"/>
    <property type="evidence" value="ECO:0007669"/>
    <property type="project" value="UniProtKB-KW"/>
</dbReference>
<proteinExistence type="predicted"/>
<gene>
    <name evidence="1" type="ORF">Tci_593449</name>
</gene>
<dbReference type="EMBL" id="BKCJ010386856">
    <property type="protein sequence ID" value="GFA21477.1"/>
    <property type="molecule type" value="Genomic_DNA"/>
</dbReference>
<accession>A0A699J9E4</accession>
<organism evidence="1">
    <name type="scientific">Tanacetum cinerariifolium</name>
    <name type="common">Dalmatian daisy</name>
    <name type="synonym">Chrysanthemum cinerariifolium</name>
    <dbReference type="NCBI Taxonomy" id="118510"/>
    <lineage>
        <taxon>Eukaryota</taxon>
        <taxon>Viridiplantae</taxon>
        <taxon>Streptophyta</taxon>
        <taxon>Embryophyta</taxon>
        <taxon>Tracheophyta</taxon>
        <taxon>Spermatophyta</taxon>
        <taxon>Magnoliopsida</taxon>
        <taxon>eudicotyledons</taxon>
        <taxon>Gunneridae</taxon>
        <taxon>Pentapetalae</taxon>
        <taxon>asterids</taxon>
        <taxon>campanulids</taxon>
        <taxon>Asterales</taxon>
        <taxon>Asteraceae</taxon>
        <taxon>Asteroideae</taxon>
        <taxon>Anthemideae</taxon>
        <taxon>Anthemidinae</taxon>
        <taxon>Tanacetum</taxon>
    </lineage>
</organism>
<protein>
    <submittedName>
        <fullName evidence="1">Reverse transcriptase domain-containing protein</fullName>
    </submittedName>
</protein>
<dbReference type="AlphaFoldDB" id="A0A699J9E4"/>
<sequence length="202" mass="22985">MIQSRDMHVNEAPECMRIFGFIHGITNLDLIKKLNDNIPKSVDEMMSVTTAFLRGEVAVANQSRKKVPPTWRHHETSHKLNFDKRPDFKNRHKLDLTNGILGGGRALHEYLDELYGAYGMLKFLVEGGIVTLYSNVIIPVECRMVAEALSELPPNEPAIAERIKVAIHLEYLEQTITISGSLLEKVRMELYDVLRNNLDIFA</sequence>
<keyword evidence="1" id="KW-0548">Nucleotidyltransferase</keyword>